<dbReference type="EMBL" id="CACVKT020008132">
    <property type="protein sequence ID" value="CAC5413335.1"/>
    <property type="molecule type" value="Genomic_DNA"/>
</dbReference>
<dbReference type="AlphaFoldDB" id="A0A6J8E1H3"/>
<organism evidence="2 3">
    <name type="scientific">Mytilus coruscus</name>
    <name type="common">Sea mussel</name>
    <dbReference type="NCBI Taxonomy" id="42192"/>
    <lineage>
        <taxon>Eukaryota</taxon>
        <taxon>Metazoa</taxon>
        <taxon>Spiralia</taxon>
        <taxon>Lophotrochozoa</taxon>
        <taxon>Mollusca</taxon>
        <taxon>Bivalvia</taxon>
        <taxon>Autobranchia</taxon>
        <taxon>Pteriomorphia</taxon>
        <taxon>Mytilida</taxon>
        <taxon>Mytiloidea</taxon>
        <taxon>Mytilidae</taxon>
        <taxon>Mytilinae</taxon>
        <taxon>Mytilus</taxon>
    </lineage>
</organism>
<reference evidence="2 3" key="1">
    <citation type="submission" date="2020-06" db="EMBL/GenBank/DDBJ databases">
        <authorList>
            <person name="Li R."/>
            <person name="Bekaert M."/>
        </authorList>
    </citation>
    <scope>NUCLEOTIDE SEQUENCE [LARGE SCALE GENOMIC DNA]</scope>
    <source>
        <strain evidence="3">wild</strain>
    </source>
</reference>
<accession>A0A6J8E1H3</accession>
<evidence type="ECO:0000313" key="2">
    <source>
        <dbReference type="EMBL" id="CAC5413335.1"/>
    </source>
</evidence>
<sequence length="164" mass="18671">MALYPCVQCDEECVDCTIQCSSCDRWVHSACVPMNNSMLSAWLEPSEDIKAPAESDRDSEMKEDEQSREYDSRKAEYHHLREGRSKMPLWKDLQEPKIHQSRSGCSRGIVTEQRTDLSGETQENPSQDTNHSVRNLSASVTSHDSSQNLNGEEHITQQKARDIT</sequence>
<gene>
    <name evidence="2" type="ORF">MCOR_46235</name>
</gene>
<name>A0A6J8E1H3_MYTCO</name>
<evidence type="ECO:0000256" key="1">
    <source>
        <dbReference type="SAM" id="MobiDB-lite"/>
    </source>
</evidence>
<feature type="region of interest" description="Disordered" evidence="1">
    <location>
        <begin position="50"/>
        <end position="164"/>
    </location>
</feature>
<dbReference type="OrthoDB" id="416119at2759"/>
<protein>
    <recommendedName>
        <fullName evidence="4">Zinc finger PHD-type domain-containing protein</fullName>
    </recommendedName>
</protein>
<evidence type="ECO:0008006" key="4">
    <source>
        <dbReference type="Google" id="ProtNLM"/>
    </source>
</evidence>
<dbReference type="Proteomes" id="UP000507470">
    <property type="component" value="Unassembled WGS sequence"/>
</dbReference>
<keyword evidence="3" id="KW-1185">Reference proteome</keyword>
<proteinExistence type="predicted"/>
<feature type="compositionally biased region" description="Polar residues" evidence="1">
    <location>
        <begin position="116"/>
        <end position="150"/>
    </location>
</feature>
<feature type="compositionally biased region" description="Basic and acidic residues" evidence="1">
    <location>
        <begin position="151"/>
        <end position="164"/>
    </location>
</feature>
<dbReference type="InterPro" id="IPR011011">
    <property type="entry name" value="Znf_FYVE_PHD"/>
</dbReference>
<dbReference type="SUPFAM" id="SSF57903">
    <property type="entry name" value="FYVE/PHD zinc finger"/>
    <property type="match status" value="1"/>
</dbReference>
<evidence type="ECO:0000313" key="3">
    <source>
        <dbReference type="Proteomes" id="UP000507470"/>
    </source>
</evidence>
<feature type="compositionally biased region" description="Basic and acidic residues" evidence="1">
    <location>
        <begin position="50"/>
        <end position="85"/>
    </location>
</feature>